<dbReference type="Pfam" id="PF00733">
    <property type="entry name" value="Asn_synthase"/>
    <property type="match status" value="1"/>
</dbReference>
<dbReference type="InterPro" id="IPR006426">
    <property type="entry name" value="Asn_synth_AEB"/>
</dbReference>
<dbReference type="AlphaFoldDB" id="A0A3B1E7A5"/>
<dbReference type="NCBIfam" id="TIGR01536">
    <property type="entry name" value="asn_synth_AEB"/>
    <property type="match status" value="1"/>
</dbReference>
<dbReference type="PROSITE" id="PS51278">
    <property type="entry name" value="GATASE_TYPE_2"/>
    <property type="match status" value="1"/>
</dbReference>
<dbReference type="PANTHER" id="PTHR43284:SF1">
    <property type="entry name" value="ASPARAGINE SYNTHETASE"/>
    <property type="match status" value="1"/>
</dbReference>
<evidence type="ECO:0000256" key="1">
    <source>
        <dbReference type="ARBA" id="ARBA00005752"/>
    </source>
</evidence>
<evidence type="ECO:0000259" key="5">
    <source>
        <dbReference type="PROSITE" id="PS51278"/>
    </source>
</evidence>
<dbReference type="CDD" id="cd00712">
    <property type="entry name" value="AsnB"/>
    <property type="match status" value="1"/>
</dbReference>
<dbReference type="EC" id="6.3.5.4" evidence="6"/>
<keyword evidence="4" id="KW-0315">Glutamine amidotransferase</keyword>
<keyword evidence="6" id="KW-0436">Ligase</keyword>
<evidence type="ECO:0000256" key="2">
    <source>
        <dbReference type="ARBA" id="ARBA00022741"/>
    </source>
</evidence>
<dbReference type="InterPro" id="IPR029055">
    <property type="entry name" value="Ntn_hydrolases_N"/>
</dbReference>
<dbReference type="PANTHER" id="PTHR43284">
    <property type="entry name" value="ASPARAGINE SYNTHETASE (GLUTAMINE-HYDROLYZING)"/>
    <property type="match status" value="1"/>
</dbReference>
<gene>
    <name evidence="6" type="ORF">MNBD_PLANCTO02-764</name>
</gene>
<dbReference type="InterPro" id="IPR001962">
    <property type="entry name" value="Asn_synthase"/>
</dbReference>
<dbReference type="SUPFAM" id="SSF56235">
    <property type="entry name" value="N-terminal nucleophile aminohydrolases (Ntn hydrolases)"/>
    <property type="match status" value="1"/>
</dbReference>
<dbReference type="CDD" id="cd01991">
    <property type="entry name" value="Asn_synthase_B_C"/>
    <property type="match status" value="1"/>
</dbReference>
<name>A0A3B1E7A5_9ZZZZ</name>
<dbReference type="GO" id="GO:0004066">
    <property type="term" value="F:asparagine synthase (glutamine-hydrolyzing) activity"/>
    <property type="evidence" value="ECO:0007669"/>
    <property type="project" value="UniProtKB-EC"/>
</dbReference>
<organism evidence="6">
    <name type="scientific">hydrothermal vent metagenome</name>
    <dbReference type="NCBI Taxonomy" id="652676"/>
    <lineage>
        <taxon>unclassified sequences</taxon>
        <taxon>metagenomes</taxon>
        <taxon>ecological metagenomes</taxon>
    </lineage>
</organism>
<dbReference type="Pfam" id="PF13537">
    <property type="entry name" value="GATase_7"/>
    <property type="match status" value="1"/>
</dbReference>
<proteinExistence type="inferred from homology"/>
<evidence type="ECO:0000313" key="6">
    <source>
        <dbReference type="EMBL" id="VAX42605.1"/>
    </source>
</evidence>
<dbReference type="GO" id="GO:0005524">
    <property type="term" value="F:ATP binding"/>
    <property type="evidence" value="ECO:0007669"/>
    <property type="project" value="UniProtKB-KW"/>
</dbReference>
<dbReference type="GO" id="GO:0006529">
    <property type="term" value="P:asparagine biosynthetic process"/>
    <property type="evidence" value="ECO:0007669"/>
    <property type="project" value="InterPro"/>
</dbReference>
<accession>A0A3B1E7A5</accession>
<dbReference type="InterPro" id="IPR014729">
    <property type="entry name" value="Rossmann-like_a/b/a_fold"/>
</dbReference>
<dbReference type="InterPro" id="IPR033738">
    <property type="entry name" value="AsnB_N"/>
</dbReference>
<dbReference type="SUPFAM" id="SSF52402">
    <property type="entry name" value="Adenine nucleotide alpha hydrolases-like"/>
    <property type="match status" value="1"/>
</dbReference>
<dbReference type="Gene3D" id="3.40.50.620">
    <property type="entry name" value="HUPs"/>
    <property type="match status" value="2"/>
</dbReference>
<dbReference type="InterPro" id="IPR017932">
    <property type="entry name" value="GATase_2_dom"/>
</dbReference>
<sequence>MCGICGILNREEPADASRTLLSKMVDQLSARGPDEQSVHTEGRLGFGHARLSIIDLEGGHQPLFNENKSVVVICNGEIYNYRELRKQLEEKGHWFRTQSDCEVIVHLWEEYGTNMLSDLRGMFAFVLYDKNKDVLFGARDFFGQKPLYYHKGADLFAFSSEVKSLLLHPEINHNLDLVALDQFLFYRYVPHPRTMFTSIKQVPAGHYFLLKQNKLTIERYWESHLEPETLFQPDKKSEEREWTETVKEALFDAVESHMVSDVPVGVFLSGGIDSCLMTAIATQYYGKPMQTFSIAFTGSKQDESPYARQASKHFKTEHFEFSFDPHQVYRYLTETSAYCSQPLADSAILPLYALSQQAAKHVKVVLTGDGGDELFGGYRKYRRGVSALSHTMWKSLRTSNIISTKRLAKCGSDRLGLRSMQARLGMLLVPPLRCTYKRKAWEGWDRYDLYSNELRQSMREYYAEESDWIPLHDCPYADPVNAMLSLDQNWYLPDDLLLKTDHATMANSLESRAPLLDHRLASIAGRLPTNMKTTAKQTKVVLRNIAKQLLPVELASRPKKGFTFPISQWLREDLKGWVYELLCETSTMVPQLFQPQHVKQILDEHNSGKYNHGIKIYTLLTLELWYRNFVG</sequence>
<dbReference type="GO" id="GO:0005829">
    <property type="term" value="C:cytosol"/>
    <property type="evidence" value="ECO:0007669"/>
    <property type="project" value="TreeGrafter"/>
</dbReference>
<reference evidence="6" key="1">
    <citation type="submission" date="2018-06" db="EMBL/GenBank/DDBJ databases">
        <authorList>
            <person name="Zhirakovskaya E."/>
        </authorList>
    </citation>
    <scope>NUCLEOTIDE SEQUENCE</scope>
</reference>
<evidence type="ECO:0000256" key="4">
    <source>
        <dbReference type="ARBA" id="ARBA00022962"/>
    </source>
</evidence>
<keyword evidence="3" id="KW-0067">ATP-binding</keyword>
<feature type="domain" description="Glutamine amidotransferase type-2" evidence="5">
    <location>
        <begin position="2"/>
        <end position="213"/>
    </location>
</feature>
<keyword evidence="2" id="KW-0547">Nucleotide-binding</keyword>
<dbReference type="EMBL" id="UOGL01000670">
    <property type="protein sequence ID" value="VAX42605.1"/>
    <property type="molecule type" value="Genomic_DNA"/>
</dbReference>
<dbReference type="InterPro" id="IPR051786">
    <property type="entry name" value="ASN_synthetase/amidase"/>
</dbReference>
<dbReference type="PIRSF" id="PIRSF001589">
    <property type="entry name" value="Asn_synthetase_glu-h"/>
    <property type="match status" value="1"/>
</dbReference>
<protein>
    <submittedName>
        <fullName evidence="6">Asparagine synthetase [glutamine-hydrolyzing]</fullName>
        <ecNumber evidence="6">6.3.5.4</ecNumber>
    </submittedName>
</protein>
<dbReference type="Gene3D" id="3.60.20.10">
    <property type="entry name" value="Glutamine Phosphoribosylpyrophosphate, subunit 1, domain 1"/>
    <property type="match status" value="1"/>
</dbReference>
<evidence type="ECO:0000256" key="3">
    <source>
        <dbReference type="ARBA" id="ARBA00022840"/>
    </source>
</evidence>
<comment type="similarity">
    <text evidence="1">Belongs to the asparagine synthetase family.</text>
</comment>